<organism evidence="2 3">
    <name type="scientific">Clostridium niameyense</name>
    <dbReference type="NCBI Taxonomy" id="1622073"/>
    <lineage>
        <taxon>Bacteria</taxon>
        <taxon>Bacillati</taxon>
        <taxon>Bacillota</taxon>
        <taxon>Clostridia</taxon>
        <taxon>Eubacteriales</taxon>
        <taxon>Clostridiaceae</taxon>
        <taxon>Clostridium</taxon>
    </lineage>
</organism>
<dbReference type="Gene3D" id="1.10.1760.20">
    <property type="match status" value="1"/>
</dbReference>
<evidence type="ECO:0000256" key="1">
    <source>
        <dbReference type="SAM" id="Phobius"/>
    </source>
</evidence>
<feature type="transmembrane region" description="Helical" evidence="1">
    <location>
        <begin position="171"/>
        <end position="196"/>
    </location>
</feature>
<dbReference type="EMBL" id="SXDP01000002">
    <property type="protein sequence ID" value="NEZ46401.1"/>
    <property type="molecule type" value="Genomic_DNA"/>
</dbReference>
<keyword evidence="3" id="KW-1185">Reference proteome</keyword>
<accession>A0A6M0R835</accession>
<proteinExistence type="predicted"/>
<keyword evidence="1" id="KW-0812">Transmembrane</keyword>
<keyword evidence="1" id="KW-1133">Transmembrane helix</keyword>
<sequence length="217" mass="24686">MLVLIVLGFRYGNREIFPLIITLGIISIFVISYFYFEKSSLGTKEMAIIATLSAFAGVARVPFAAIPNVQPTTFIVAISGYVFGPYEGFLIGSLTAFISNIFLGQGPWTPWQMLSWGIVGIISGLLGTRKKELSVEKFSVICFLYGFLFDWIMNLWHIIGFVKVVNFQSILFSYLSGIMVDVMHSLGNFLFSMVFYNKFLKVLTRFKKRLYFTYIKE</sequence>
<feature type="transmembrane region" description="Helical" evidence="1">
    <location>
        <begin position="108"/>
        <end position="126"/>
    </location>
</feature>
<reference evidence="2 3" key="1">
    <citation type="submission" date="2019-04" db="EMBL/GenBank/DDBJ databases">
        <title>Genome sequencing of Clostridium botulinum Groups I-IV and Clostridium butyricum.</title>
        <authorList>
            <person name="Brunt J."/>
            <person name="Van Vliet A.H.M."/>
            <person name="Stringer S.C."/>
            <person name="Carter A.T."/>
            <person name="Peck M.W."/>
        </authorList>
    </citation>
    <scope>NUCLEOTIDE SEQUENCE [LARGE SCALE GENOMIC DNA]</scope>
    <source>
        <strain evidence="2 3">IFR 18/094</strain>
    </source>
</reference>
<dbReference type="InterPro" id="IPR009825">
    <property type="entry name" value="ECF_substrate-spec-like"/>
</dbReference>
<gene>
    <name evidence="2" type="ORF">FDF74_04130</name>
</gene>
<dbReference type="Proteomes" id="UP000473885">
    <property type="component" value="Unassembled WGS sequence"/>
</dbReference>
<evidence type="ECO:0000313" key="2">
    <source>
        <dbReference type="EMBL" id="NEZ46401.1"/>
    </source>
</evidence>
<keyword evidence="1" id="KW-0472">Membrane</keyword>
<dbReference type="GO" id="GO:0016020">
    <property type="term" value="C:membrane"/>
    <property type="evidence" value="ECO:0007669"/>
    <property type="project" value="InterPro"/>
</dbReference>
<dbReference type="Pfam" id="PF07155">
    <property type="entry name" value="ECF-ribofla_trS"/>
    <property type="match status" value="1"/>
</dbReference>
<name>A0A6M0R835_9CLOT</name>
<feature type="transmembrane region" description="Helical" evidence="1">
    <location>
        <begin position="16"/>
        <end position="36"/>
    </location>
</feature>
<evidence type="ECO:0000313" key="3">
    <source>
        <dbReference type="Proteomes" id="UP000473885"/>
    </source>
</evidence>
<protein>
    <submittedName>
        <fullName evidence="2">ECF transporter S component</fullName>
    </submittedName>
</protein>
<feature type="transmembrane region" description="Helical" evidence="1">
    <location>
        <begin position="138"/>
        <end position="159"/>
    </location>
</feature>
<comment type="caution">
    <text evidence="2">The sequence shown here is derived from an EMBL/GenBank/DDBJ whole genome shotgun (WGS) entry which is preliminary data.</text>
</comment>
<dbReference type="AlphaFoldDB" id="A0A6M0R835"/>
<feature type="transmembrane region" description="Helical" evidence="1">
    <location>
        <begin position="78"/>
        <end position="102"/>
    </location>
</feature>
<feature type="transmembrane region" description="Helical" evidence="1">
    <location>
        <begin position="48"/>
        <end position="66"/>
    </location>
</feature>